<protein>
    <recommendedName>
        <fullName evidence="6">Ribosomal RNA small subunit methyltransferase G</fullName>
        <ecNumber evidence="6">2.1.1.170</ecNumber>
    </recommendedName>
    <alternativeName>
        <fullName evidence="6">16S rRNA 7-methylguanosine methyltransferase</fullName>
        <shortName evidence="6">16S rRNA m7G methyltransferase</shortName>
    </alternativeName>
</protein>
<proteinExistence type="inferred from homology"/>
<evidence type="ECO:0000256" key="1">
    <source>
        <dbReference type="ARBA" id="ARBA00022490"/>
    </source>
</evidence>
<reference evidence="7 8" key="1">
    <citation type="submission" date="2018-04" db="EMBL/GenBank/DDBJ databases">
        <title>Bordetella sp. HZ20 isolated from seawater.</title>
        <authorList>
            <person name="Sun C."/>
        </authorList>
    </citation>
    <scope>NUCLEOTIDE SEQUENCE [LARGE SCALE GENOMIC DNA]</scope>
    <source>
        <strain evidence="7 8">HZ20</strain>
    </source>
</reference>
<evidence type="ECO:0000313" key="8">
    <source>
        <dbReference type="Proteomes" id="UP000244571"/>
    </source>
</evidence>
<dbReference type="HAMAP" id="MF_00074">
    <property type="entry name" value="16SrRNA_methyltr_G"/>
    <property type="match status" value="1"/>
</dbReference>
<keyword evidence="1 6" id="KW-0963">Cytoplasm</keyword>
<comment type="catalytic activity">
    <reaction evidence="6">
        <text>guanosine(527) in 16S rRNA + S-adenosyl-L-methionine = N(7)-methylguanosine(527) in 16S rRNA + S-adenosyl-L-homocysteine</text>
        <dbReference type="Rhea" id="RHEA:42732"/>
        <dbReference type="Rhea" id="RHEA-COMP:10209"/>
        <dbReference type="Rhea" id="RHEA-COMP:10210"/>
        <dbReference type="ChEBI" id="CHEBI:57856"/>
        <dbReference type="ChEBI" id="CHEBI:59789"/>
        <dbReference type="ChEBI" id="CHEBI:74269"/>
        <dbReference type="ChEBI" id="CHEBI:74480"/>
        <dbReference type="EC" id="2.1.1.170"/>
    </reaction>
</comment>
<dbReference type="KEGG" id="boz:DBV39_14275"/>
<evidence type="ECO:0000256" key="2">
    <source>
        <dbReference type="ARBA" id="ARBA00022552"/>
    </source>
</evidence>
<dbReference type="RefSeq" id="WP_108622103.1">
    <property type="nucleotide sequence ID" value="NZ_CP028901.1"/>
</dbReference>
<dbReference type="SUPFAM" id="SSF53335">
    <property type="entry name" value="S-adenosyl-L-methionine-dependent methyltransferases"/>
    <property type="match status" value="1"/>
</dbReference>
<dbReference type="PANTHER" id="PTHR31760:SF0">
    <property type="entry name" value="S-ADENOSYL-L-METHIONINE-DEPENDENT METHYLTRANSFERASES SUPERFAMILY PROTEIN"/>
    <property type="match status" value="1"/>
</dbReference>
<dbReference type="EMBL" id="CP028901">
    <property type="protein sequence ID" value="AWB34690.1"/>
    <property type="molecule type" value="Genomic_DNA"/>
</dbReference>
<evidence type="ECO:0000313" key="7">
    <source>
        <dbReference type="EMBL" id="AWB34690.1"/>
    </source>
</evidence>
<dbReference type="EC" id="2.1.1.170" evidence="6"/>
<gene>
    <name evidence="6" type="primary">rsmG</name>
    <name evidence="7" type="ORF">DBV39_14275</name>
</gene>
<name>A0A2R4XLL6_9BURK</name>
<dbReference type="Pfam" id="PF02527">
    <property type="entry name" value="GidB"/>
    <property type="match status" value="1"/>
</dbReference>
<feature type="binding site" evidence="6">
    <location>
        <begin position="146"/>
        <end position="147"/>
    </location>
    <ligand>
        <name>S-adenosyl-L-methionine</name>
        <dbReference type="ChEBI" id="CHEBI:59789"/>
    </ligand>
</feature>
<feature type="binding site" evidence="6">
    <location>
        <position position="160"/>
    </location>
    <ligand>
        <name>S-adenosyl-L-methionine</name>
        <dbReference type="ChEBI" id="CHEBI:59789"/>
    </ligand>
</feature>
<dbReference type="GO" id="GO:0070043">
    <property type="term" value="F:rRNA (guanine-N7-)-methyltransferase activity"/>
    <property type="evidence" value="ECO:0007669"/>
    <property type="project" value="UniProtKB-UniRule"/>
</dbReference>
<feature type="binding site" evidence="6">
    <location>
        <position position="100"/>
    </location>
    <ligand>
        <name>S-adenosyl-L-methionine</name>
        <dbReference type="ChEBI" id="CHEBI:59789"/>
    </ligand>
</feature>
<dbReference type="OrthoDB" id="9808773at2"/>
<comment type="caution">
    <text evidence="6">Lacks conserved residue(s) required for the propagation of feature annotation.</text>
</comment>
<dbReference type="PANTHER" id="PTHR31760">
    <property type="entry name" value="S-ADENOSYL-L-METHIONINE-DEPENDENT METHYLTRANSFERASES SUPERFAMILY PROTEIN"/>
    <property type="match status" value="1"/>
</dbReference>
<comment type="subcellular location">
    <subcellularLocation>
        <location evidence="6">Cytoplasm</location>
    </subcellularLocation>
</comment>
<keyword evidence="3 6" id="KW-0489">Methyltransferase</keyword>
<dbReference type="PIRSF" id="PIRSF003078">
    <property type="entry name" value="GidB"/>
    <property type="match status" value="1"/>
</dbReference>
<keyword evidence="5 6" id="KW-0949">S-adenosyl-L-methionine</keyword>
<dbReference type="Proteomes" id="UP000244571">
    <property type="component" value="Chromosome"/>
</dbReference>
<keyword evidence="2 6" id="KW-0698">rRNA processing</keyword>
<dbReference type="NCBIfam" id="TIGR00138">
    <property type="entry name" value="rsmG_gidB"/>
    <property type="match status" value="1"/>
</dbReference>
<comment type="similarity">
    <text evidence="6">Belongs to the methyltransferase superfamily. RNA methyltransferase RsmG family.</text>
</comment>
<dbReference type="InterPro" id="IPR003682">
    <property type="entry name" value="rRNA_ssu_MeTfrase_G"/>
</dbReference>
<evidence type="ECO:0000256" key="6">
    <source>
        <dbReference type="HAMAP-Rule" id="MF_00074"/>
    </source>
</evidence>
<comment type="function">
    <text evidence="6">Specifically methylates the N7 position of guanine in position 527 of 16S rRNA.</text>
</comment>
<keyword evidence="8" id="KW-1185">Reference proteome</keyword>
<dbReference type="AlphaFoldDB" id="A0A2R4XLL6"/>
<feature type="binding site" evidence="6">
    <location>
        <position position="95"/>
    </location>
    <ligand>
        <name>S-adenosyl-L-methionine</name>
        <dbReference type="ChEBI" id="CHEBI:59789"/>
    </ligand>
</feature>
<dbReference type="InterPro" id="IPR029063">
    <property type="entry name" value="SAM-dependent_MTases_sf"/>
</dbReference>
<organism evidence="7 8">
    <name type="scientific">Orrella marina</name>
    <dbReference type="NCBI Taxonomy" id="2163011"/>
    <lineage>
        <taxon>Bacteria</taxon>
        <taxon>Pseudomonadati</taxon>
        <taxon>Pseudomonadota</taxon>
        <taxon>Betaproteobacteria</taxon>
        <taxon>Burkholderiales</taxon>
        <taxon>Alcaligenaceae</taxon>
        <taxon>Orrella</taxon>
    </lineage>
</organism>
<evidence type="ECO:0000256" key="5">
    <source>
        <dbReference type="ARBA" id="ARBA00022691"/>
    </source>
</evidence>
<accession>A0A2R4XLL6</accession>
<dbReference type="GO" id="GO:0005829">
    <property type="term" value="C:cytosol"/>
    <property type="evidence" value="ECO:0007669"/>
    <property type="project" value="TreeGrafter"/>
</dbReference>
<sequence>MTKANNSDFATSSNCQIVERVTAAATLLEIDVSRETLQKIYCYVEHLQKWNRTYNLTALRNFDDILIHHIFDCMAIIPVISSLTGGKKFTLVDVGSGAGLPGLVIAAWFPESQVVCVDSVEKKTTFIRYVAGRMACVNVQALHKRIEDIPILNAEIVISRAFASLKLFSELAGKHVSEGGWLLSMKAAMVNEDIAELESSEDKEWKVSLTKQLTVPESVASRYLVGLQRNRTRWIRQ</sequence>
<evidence type="ECO:0000256" key="3">
    <source>
        <dbReference type="ARBA" id="ARBA00022603"/>
    </source>
</evidence>
<keyword evidence="4 6" id="KW-0808">Transferase</keyword>
<dbReference type="Gene3D" id="3.40.50.150">
    <property type="entry name" value="Vaccinia Virus protein VP39"/>
    <property type="match status" value="1"/>
</dbReference>
<evidence type="ECO:0000256" key="4">
    <source>
        <dbReference type="ARBA" id="ARBA00022679"/>
    </source>
</evidence>